<gene>
    <name evidence="1" type="ORF">MML48_2g00000775</name>
</gene>
<keyword evidence="2" id="KW-1185">Reference proteome</keyword>
<protein>
    <submittedName>
        <fullName evidence="1">Bromodomain adjacent to zinc finger domain protein 1a</fullName>
    </submittedName>
</protein>
<accession>A0ACB9TPM5</accession>
<reference evidence="1" key="1">
    <citation type="submission" date="2022-04" db="EMBL/GenBank/DDBJ databases">
        <title>Chromosome-scale genome assembly of Holotrichia oblita Faldermann.</title>
        <authorList>
            <person name="Rongchong L."/>
        </authorList>
    </citation>
    <scope>NUCLEOTIDE SEQUENCE</scope>
    <source>
        <strain evidence="1">81SQS9</strain>
    </source>
</reference>
<comment type="caution">
    <text evidence="1">The sequence shown here is derived from an EMBL/GenBank/DDBJ whole genome shotgun (WGS) entry which is preliminary data.</text>
</comment>
<dbReference type="EMBL" id="CM043016">
    <property type="protein sequence ID" value="KAI4468595.1"/>
    <property type="molecule type" value="Genomic_DNA"/>
</dbReference>
<evidence type="ECO:0000313" key="2">
    <source>
        <dbReference type="Proteomes" id="UP001056778"/>
    </source>
</evidence>
<sequence>MPLLKKKVLEKKPLPEGLKDDEEVFHCEMTNEIFRDYDEFAERTILCNSMVWTCAMTGRSNLTYVEALQSEENARKSLKDFPLELRIPVLYLANKTKRSSFADMADDIFNFTKERYFVGENVEASFSGNKWREYHILQVMCPAPEELQNLPRVNGNSTDKTFFPPPLVYKYDLEQLDSDDDDVIEKMIADFTQIRRKKGTYTREKSKLFLKQYAEQNSDGMWCIKDSVLDSFGIHNVKFDQIFDGPLPVFEVSKKTKSVVNGKKVRQETLAKYLTKNNILDGKDQKNNLLDEMKKRQMEFKKAKEELKVKTAEEKLAEKQKKKEENMKATHMYREWFKTKDDLELEDQKKLPELTPVKVTIPECYLGDVFMILEFVNSFSKILLTKDFFPGGFTIDIMERALTEKEVAGPLIDIIQMLLNAIFALQEEEATQTKTHTEFMSEVKRVPEEPNIEDFVKFATWALRWPRRYHGVELSKLPMYSLTVSEILRLHLLSSGARINEVGSRWRFQQRGGYTHEDDPGLHLRLNDPKLLHLLSIYNVVELSTDDKLKIITCLVSQLLTYADVRDVIEERLETIKQSKLDLRTAQFAEKKRCAEVVLAKSKVKVEMDTESRIATLELEKIQKESSKHQAEYEKKVERLIKGTNEHQVILGYDRGYRRVVKLDSIPGIFIDPCEVNCGTCLSEIVHHEDKLVGANRKIVIEHLKKTSDDMNTSDKENHPKKTSVAVNGVKNSLEEEVNICKELFMCSADPDNCLVHSDKRTNSSWKFIRNEEELNTLIDSLNKRGMRESELLHFLQSNHSNLVKVISHTPDYLLNSEVDDAKNSRQLKKWKTRYDEANFGYPISTDPVQVLRATLIENILEMEEKISAGNLGTLKVKDRAEWRKCLSECNFENFDKTLASSIENGKLKEEGDDDRDSRESTPDPKVMYYRDPGFTLHLSQEENIEDDLLQKQKETIECLSIALAQVSHSVESKYLKKPLGHCDVKKEDIRVRKDVLKCWEQSLLACTSYSQVFLHYGTLDGCIMWSRSALLARCRICRRQSDSENMLLCDSCNYGTHLYCLKPKLDSIPQGEWFCYKCLKEREKELKLLNPEPEKKKKRRIFRDEDVDDEEEETHMEVDKTSEKDNDSGGEENERTIMPFFSRYSHSYTNYKNMDIKLEVCVTCGSGGELLSCDKCPNIYHIECILPPLRRKPRGAWLCTSCRERKANKDNDSDDSSEVCPVTRRCRREAEDLPLHNAELQDLLAEIMKHKDAWPFVRPVQKIEVPDYYDVITKPMDFGTIKYKLNMGKYTCDEEFMSDAVLVFENCNTYNDSDADVYRCGVRLLKVFEKKSKELGLKLPEEMQDDDGEETHGQPTKKKRTK</sequence>
<evidence type="ECO:0000313" key="1">
    <source>
        <dbReference type="EMBL" id="KAI4468595.1"/>
    </source>
</evidence>
<proteinExistence type="predicted"/>
<name>A0ACB9TPM5_HOLOL</name>
<dbReference type="Proteomes" id="UP001056778">
    <property type="component" value="Chromosome 2"/>
</dbReference>
<organism evidence="1 2">
    <name type="scientific">Holotrichia oblita</name>
    <name type="common">Chafer beetle</name>
    <dbReference type="NCBI Taxonomy" id="644536"/>
    <lineage>
        <taxon>Eukaryota</taxon>
        <taxon>Metazoa</taxon>
        <taxon>Ecdysozoa</taxon>
        <taxon>Arthropoda</taxon>
        <taxon>Hexapoda</taxon>
        <taxon>Insecta</taxon>
        <taxon>Pterygota</taxon>
        <taxon>Neoptera</taxon>
        <taxon>Endopterygota</taxon>
        <taxon>Coleoptera</taxon>
        <taxon>Polyphaga</taxon>
        <taxon>Scarabaeiformia</taxon>
        <taxon>Scarabaeidae</taxon>
        <taxon>Melolonthinae</taxon>
        <taxon>Holotrichia</taxon>
    </lineage>
</organism>